<proteinExistence type="inferred from homology"/>
<dbReference type="CDD" id="cd04910">
    <property type="entry name" value="ACT_AK-Ectoine_1"/>
    <property type="match status" value="1"/>
</dbReference>
<dbReference type="GO" id="GO:0005524">
    <property type="term" value="F:ATP binding"/>
    <property type="evidence" value="ECO:0007669"/>
    <property type="project" value="UniProtKB-KW"/>
</dbReference>
<dbReference type="SUPFAM" id="SSF53633">
    <property type="entry name" value="Carbamate kinase-like"/>
    <property type="match status" value="1"/>
</dbReference>
<dbReference type="Gene3D" id="3.30.2130.10">
    <property type="entry name" value="VC0802-like"/>
    <property type="match status" value="1"/>
</dbReference>
<evidence type="ECO:0000256" key="7">
    <source>
        <dbReference type="ARBA" id="ARBA00047872"/>
    </source>
</evidence>
<organism evidence="9 10">
    <name type="scientific">Sediminimonas qiaohouensis</name>
    <dbReference type="NCBI Taxonomy" id="552061"/>
    <lineage>
        <taxon>Bacteria</taxon>
        <taxon>Pseudomonadati</taxon>
        <taxon>Pseudomonadota</taxon>
        <taxon>Alphaproteobacteria</taxon>
        <taxon>Rhodobacterales</taxon>
        <taxon>Roseobacteraceae</taxon>
        <taxon>Sediminimonas</taxon>
    </lineage>
</organism>
<name>A0A7C9HNC1_9RHOB</name>
<evidence type="ECO:0000313" key="10">
    <source>
        <dbReference type="Proteomes" id="UP000483078"/>
    </source>
</evidence>
<dbReference type="Gene3D" id="3.40.1160.10">
    <property type="entry name" value="Acetylglutamate kinase-like"/>
    <property type="match status" value="1"/>
</dbReference>
<accession>A0A7C9HNC1</accession>
<dbReference type="Pfam" id="PF00696">
    <property type="entry name" value="AA_kinase"/>
    <property type="match status" value="1"/>
</dbReference>
<dbReference type="GO" id="GO:0009090">
    <property type="term" value="P:homoserine biosynthetic process"/>
    <property type="evidence" value="ECO:0007669"/>
    <property type="project" value="TreeGrafter"/>
</dbReference>
<evidence type="ECO:0000256" key="2">
    <source>
        <dbReference type="ARBA" id="ARBA00013059"/>
    </source>
</evidence>
<evidence type="ECO:0000259" key="8">
    <source>
        <dbReference type="Pfam" id="PF00696"/>
    </source>
</evidence>
<dbReference type="NCBIfam" id="NF006614">
    <property type="entry name" value="PRK09181.1"/>
    <property type="match status" value="1"/>
</dbReference>
<sequence>MNYTNHTVEKIGGTSMSRVNELVDTLFVGNREPSEIYNRIFVVSAFGGITNLLLEHKKTGKPGVYALFTSADDDHGWMDALNRVAQAMTEAHNQVLDSNADQREADDFIRERIEGARSCLIDLQRLCSYGHFRLSQHMEIIRELLSGLGEAHSAFVTTLLLRRAGVEARFIDLSGWRDEREMDLDERIRDGFDGADPADEILITTGYAQCREGLMQEFDRGYSEVTFSRIAALTGAREAIIHKEFHLSSADPKQVGEGAVRKLGHTNYDVADQLSNMGMEAIHPRAAKTLRQASVPLRVTNAFEPHDPGTLIDENPADTPAAEIVTGLDVHALELFEQDMVGVKGYDARILDVLTRHNVRIVSKTSNANTITHFVEAPLKIMRRVERDLHAAYPSADVTVRALSLASVIGRDLKGLHVLSRGMTALEENGIEALSAQQTPRMVDVQFVVQRDDLDEAIRTLHGLFFADENSDAPVSETPRQAA</sequence>
<feature type="domain" description="Aspartate/glutamate/uridylate kinase" evidence="8">
    <location>
        <begin position="7"/>
        <end position="301"/>
    </location>
</feature>
<evidence type="ECO:0000313" key="9">
    <source>
        <dbReference type="EMBL" id="MTJ05768.1"/>
    </source>
</evidence>
<evidence type="ECO:0000256" key="1">
    <source>
        <dbReference type="ARBA" id="ARBA00010122"/>
    </source>
</evidence>
<dbReference type="AlphaFoldDB" id="A0A7C9HNC1"/>
<gene>
    <name evidence="9" type="ORF">FH759_13890</name>
</gene>
<dbReference type="EC" id="2.7.2.4" evidence="2"/>
<dbReference type="SUPFAM" id="SSF55021">
    <property type="entry name" value="ACT-like"/>
    <property type="match status" value="1"/>
</dbReference>
<comment type="caution">
    <text evidence="9">The sequence shown here is derived from an EMBL/GenBank/DDBJ whole genome shotgun (WGS) entry which is preliminary data.</text>
</comment>
<reference evidence="9 10" key="1">
    <citation type="submission" date="2019-06" db="EMBL/GenBank/DDBJ databases">
        <title>Enrichment of Autotrophic Halophilic Microorganisms from Red Sea Brine Pool Using Microbial Electrosynthesis System.</title>
        <authorList>
            <person name="Alqahtani M.F."/>
            <person name="Bajracharya S."/>
            <person name="Katuri K.P."/>
            <person name="Ali M."/>
            <person name="Saikaly P.E."/>
        </authorList>
    </citation>
    <scope>NUCLEOTIDE SEQUENCE [LARGE SCALE GENOMIC DNA]</scope>
    <source>
        <strain evidence="9">MES6</strain>
    </source>
</reference>
<dbReference type="PANTHER" id="PTHR21499:SF3">
    <property type="entry name" value="ASPARTOKINASE"/>
    <property type="match status" value="1"/>
</dbReference>
<evidence type="ECO:0000256" key="5">
    <source>
        <dbReference type="ARBA" id="ARBA00022777"/>
    </source>
</evidence>
<evidence type="ECO:0000256" key="3">
    <source>
        <dbReference type="ARBA" id="ARBA00022679"/>
    </source>
</evidence>
<keyword evidence="5 9" id="KW-0418">Kinase</keyword>
<comment type="similarity">
    <text evidence="1">Belongs to the aspartokinase family.</text>
</comment>
<evidence type="ECO:0000256" key="4">
    <source>
        <dbReference type="ARBA" id="ARBA00022741"/>
    </source>
</evidence>
<dbReference type="GO" id="GO:0009089">
    <property type="term" value="P:lysine biosynthetic process via diaminopimelate"/>
    <property type="evidence" value="ECO:0007669"/>
    <property type="project" value="TreeGrafter"/>
</dbReference>
<keyword evidence="6" id="KW-0067">ATP-binding</keyword>
<dbReference type="InterPro" id="IPR036393">
    <property type="entry name" value="AceGlu_kinase-like_sf"/>
</dbReference>
<dbReference type="GO" id="GO:0005829">
    <property type="term" value="C:cytosol"/>
    <property type="evidence" value="ECO:0007669"/>
    <property type="project" value="TreeGrafter"/>
</dbReference>
<dbReference type="InterPro" id="IPR045865">
    <property type="entry name" value="ACT-like_dom_sf"/>
</dbReference>
<dbReference type="PANTHER" id="PTHR21499">
    <property type="entry name" value="ASPARTATE KINASE"/>
    <property type="match status" value="1"/>
</dbReference>
<protein>
    <recommendedName>
        <fullName evidence="2">aspartate kinase</fullName>
        <ecNumber evidence="2">2.7.2.4</ecNumber>
    </recommendedName>
</protein>
<dbReference type="EMBL" id="VENJ01000022">
    <property type="protein sequence ID" value="MTJ05768.1"/>
    <property type="molecule type" value="Genomic_DNA"/>
</dbReference>
<dbReference type="GO" id="GO:0004072">
    <property type="term" value="F:aspartate kinase activity"/>
    <property type="evidence" value="ECO:0007669"/>
    <property type="project" value="UniProtKB-EC"/>
</dbReference>
<dbReference type="InterPro" id="IPR001048">
    <property type="entry name" value="Asp/Glu/Uridylate_kinase"/>
</dbReference>
<dbReference type="Proteomes" id="UP000483078">
    <property type="component" value="Unassembled WGS sequence"/>
</dbReference>
<keyword evidence="4" id="KW-0547">Nucleotide-binding</keyword>
<evidence type="ECO:0000256" key="6">
    <source>
        <dbReference type="ARBA" id="ARBA00022840"/>
    </source>
</evidence>
<keyword evidence="3 9" id="KW-0808">Transferase</keyword>
<comment type="catalytic activity">
    <reaction evidence="7">
        <text>L-aspartate + ATP = 4-phospho-L-aspartate + ADP</text>
        <dbReference type="Rhea" id="RHEA:23776"/>
        <dbReference type="ChEBI" id="CHEBI:29991"/>
        <dbReference type="ChEBI" id="CHEBI:30616"/>
        <dbReference type="ChEBI" id="CHEBI:57535"/>
        <dbReference type="ChEBI" id="CHEBI:456216"/>
        <dbReference type="EC" id="2.7.2.4"/>
    </reaction>
</comment>